<sequence length="256" mass="28103">MICLLLEGGPDIVSAGCHALESETIENDVVIQTFQATQEAFPRLETDFPTSRLQNDFDELQLNSRLAAMQLADTELDMEAESFQSPNLTLNDVENSMMLHSPSDRAASNDADEYYDNSSDDLVQQLNQSALGRPRSVGRSYHHTSGLQARAALFQHNLFRSRSDDSQDSNSTSSPPGGPPPPMEPQATLSTSASDSETYGEADPTCTSRRAIPVTPKVEVYDDSRQPNTQPQTPADLGSPMMQTRDVRHGSRLRTL</sequence>
<evidence type="ECO:0000256" key="1">
    <source>
        <dbReference type="SAM" id="MobiDB-lite"/>
    </source>
</evidence>
<keyword evidence="3" id="KW-1185">Reference proteome</keyword>
<organism evidence="2 3">
    <name type="scientific">Piedraia hortae CBS 480.64</name>
    <dbReference type="NCBI Taxonomy" id="1314780"/>
    <lineage>
        <taxon>Eukaryota</taxon>
        <taxon>Fungi</taxon>
        <taxon>Dikarya</taxon>
        <taxon>Ascomycota</taxon>
        <taxon>Pezizomycotina</taxon>
        <taxon>Dothideomycetes</taxon>
        <taxon>Dothideomycetidae</taxon>
        <taxon>Capnodiales</taxon>
        <taxon>Piedraiaceae</taxon>
        <taxon>Piedraia</taxon>
    </lineage>
</organism>
<feature type="compositionally biased region" description="Polar residues" evidence="1">
    <location>
        <begin position="187"/>
        <end position="197"/>
    </location>
</feature>
<evidence type="ECO:0000313" key="3">
    <source>
        <dbReference type="Proteomes" id="UP000799421"/>
    </source>
</evidence>
<proteinExistence type="predicted"/>
<protein>
    <submittedName>
        <fullName evidence="2">Uncharacterized protein</fullName>
    </submittedName>
</protein>
<evidence type="ECO:0000313" key="2">
    <source>
        <dbReference type="EMBL" id="KAF2864309.1"/>
    </source>
</evidence>
<dbReference type="AlphaFoldDB" id="A0A6A7CB67"/>
<name>A0A6A7CB67_9PEZI</name>
<feature type="region of interest" description="Disordered" evidence="1">
    <location>
        <begin position="161"/>
        <end position="256"/>
    </location>
</feature>
<dbReference type="EMBL" id="MU005957">
    <property type="protein sequence ID" value="KAF2864309.1"/>
    <property type="molecule type" value="Genomic_DNA"/>
</dbReference>
<dbReference type="Proteomes" id="UP000799421">
    <property type="component" value="Unassembled WGS sequence"/>
</dbReference>
<gene>
    <name evidence="2" type="ORF">K470DRAFT_1195</name>
</gene>
<accession>A0A6A7CB67</accession>
<reference evidence="2" key="1">
    <citation type="journal article" date="2020" name="Stud. Mycol.">
        <title>101 Dothideomycetes genomes: a test case for predicting lifestyles and emergence of pathogens.</title>
        <authorList>
            <person name="Haridas S."/>
            <person name="Albert R."/>
            <person name="Binder M."/>
            <person name="Bloem J."/>
            <person name="Labutti K."/>
            <person name="Salamov A."/>
            <person name="Andreopoulos B."/>
            <person name="Baker S."/>
            <person name="Barry K."/>
            <person name="Bills G."/>
            <person name="Bluhm B."/>
            <person name="Cannon C."/>
            <person name="Castanera R."/>
            <person name="Culley D."/>
            <person name="Daum C."/>
            <person name="Ezra D."/>
            <person name="Gonzalez J."/>
            <person name="Henrissat B."/>
            <person name="Kuo A."/>
            <person name="Liang C."/>
            <person name="Lipzen A."/>
            <person name="Lutzoni F."/>
            <person name="Magnuson J."/>
            <person name="Mondo S."/>
            <person name="Nolan M."/>
            <person name="Ohm R."/>
            <person name="Pangilinan J."/>
            <person name="Park H.-J."/>
            <person name="Ramirez L."/>
            <person name="Alfaro M."/>
            <person name="Sun H."/>
            <person name="Tritt A."/>
            <person name="Yoshinaga Y."/>
            <person name="Zwiers L.-H."/>
            <person name="Turgeon B."/>
            <person name="Goodwin S."/>
            <person name="Spatafora J."/>
            <person name="Crous P."/>
            <person name="Grigoriev I."/>
        </authorList>
    </citation>
    <scope>NUCLEOTIDE SEQUENCE</scope>
    <source>
        <strain evidence="2">CBS 480.64</strain>
    </source>
</reference>